<reference evidence="2" key="2">
    <citation type="submission" date="2023-05" db="EMBL/GenBank/DDBJ databases">
        <authorList>
            <consortium name="Lawrence Berkeley National Laboratory"/>
            <person name="Steindorff A."/>
            <person name="Hensen N."/>
            <person name="Bonometti L."/>
            <person name="Westerberg I."/>
            <person name="Brannstrom I.O."/>
            <person name="Guillou S."/>
            <person name="Cros-Aarteil S."/>
            <person name="Calhoun S."/>
            <person name="Haridas S."/>
            <person name="Kuo A."/>
            <person name="Mondo S."/>
            <person name="Pangilinan J."/>
            <person name="Riley R."/>
            <person name="Labutti K."/>
            <person name="Andreopoulos B."/>
            <person name="Lipzen A."/>
            <person name="Chen C."/>
            <person name="Yanf M."/>
            <person name="Daum C."/>
            <person name="Ng V."/>
            <person name="Clum A."/>
            <person name="Ohm R."/>
            <person name="Martin F."/>
            <person name="Silar P."/>
            <person name="Natvig D."/>
            <person name="Lalanne C."/>
            <person name="Gautier V."/>
            <person name="Ament-Velasquez S.L."/>
            <person name="Kruys A."/>
            <person name="Hutchinson M.I."/>
            <person name="Powell A.J."/>
            <person name="Barry K."/>
            <person name="Miller A.N."/>
            <person name="Grigoriev I.V."/>
            <person name="Debuchy R."/>
            <person name="Gladieux P."/>
            <person name="Thoren M.H."/>
            <person name="Johannesson H."/>
        </authorList>
    </citation>
    <scope>NUCLEOTIDE SEQUENCE</scope>
    <source>
        <strain evidence="2">CBS 990.96</strain>
    </source>
</reference>
<evidence type="ECO:0000313" key="3">
    <source>
        <dbReference type="Proteomes" id="UP001301958"/>
    </source>
</evidence>
<dbReference type="EMBL" id="MU865421">
    <property type="protein sequence ID" value="KAK4223608.1"/>
    <property type="molecule type" value="Genomic_DNA"/>
</dbReference>
<name>A0AAN7GSL4_9PEZI</name>
<accession>A0AAN7GSL4</accession>
<proteinExistence type="predicted"/>
<comment type="caution">
    <text evidence="2">The sequence shown here is derived from an EMBL/GenBank/DDBJ whole genome shotgun (WGS) entry which is preliminary data.</text>
</comment>
<organism evidence="2 3">
    <name type="scientific">Podospora fimiseda</name>
    <dbReference type="NCBI Taxonomy" id="252190"/>
    <lineage>
        <taxon>Eukaryota</taxon>
        <taxon>Fungi</taxon>
        <taxon>Dikarya</taxon>
        <taxon>Ascomycota</taxon>
        <taxon>Pezizomycotina</taxon>
        <taxon>Sordariomycetes</taxon>
        <taxon>Sordariomycetidae</taxon>
        <taxon>Sordariales</taxon>
        <taxon>Podosporaceae</taxon>
        <taxon>Podospora</taxon>
    </lineage>
</organism>
<reference evidence="2" key="1">
    <citation type="journal article" date="2023" name="Mol. Phylogenet. Evol.">
        <title>Genome-scale phylogeny and comparative genomics of the fungal order Sordariales.</title>
        <authorList>
            <person name="Hensen N."/>
            <person name="Bonometti L."/>
            <person name="Westerberg I."/>
            <person name="Brannstrom I.O."/>
            <person name="Guillou S."/>
            <person name="Cros-Aarteil S."/>
            <person name="Calhoun S."/>
            <person name="Haridas S."/>
            <person name="Kuo A."/>
            <person name="Mondo S."/>
            <person name="Pangilinan J."/>
            <person name="Riley R."/>
            <person name="LaButti K."/>
            <person name="Andreopoulos B."/>
            <person name="Lipzen A."/>
            <person name="Chen C."/>
            <person name="Yan M."/>
            <person name="Daum C."/>
            <person name="Ng V."/>
            <person name="Clum A."/>
            <person name="Steindorff A."/>
            <person name="Ohm R.A."/>
            <person name="Martin F."/>
            <person name="Silar P."/>
            <person name="Natvig D.O."/>
            <person name="Lalanne C."/>
            <person name="Gautier V."/>
            <person name="Ament-Velasquez S.L."/>
            <person name="Kruys A."/>
            <person name="Hutchinson M.I."/>
            <person name="Powell A.J."/>
            <person name="Barry K."/>
            <person name="Miller A.N."/>
            <person name="Grigoriev I.V."/>
            <person name="Debuchy R."/>
            <person name="Gladieux P."/>
            <person name="Hiltunen Thoren M."/>
            <person name="Johannesson H."/>
        </authorList>
    </citation>
    <scope>NUCLEOTIDE SEQUENCE</scope>
    <source>
        <strain evidence="2">CBS 990.96</strain>
    </source>
</reference>
<evidence type="ECO:0000256" key="1">
    <source>
        <dbReference type="SAM" id="MobiDB-lite"/>
    </source>
</evidence>
<evidence type="ECO:0000313" key="2">
    <source>
        <dbReference type="EMBL" id="KAK4223608.1"/>
    </source>
</evidence>
<gene>
    <name evidence="2" type="ORF">QBC38DRAFT_487414</name>
</gene>
<sequence>MTPRGKGKGKEKVSSSPGTEKGAKGISKWLGKSWEELARWAQEERQRAGLTDKYKGKLPPEW</sequence>
<feature type="region of interest" description="Disordered" evidence="1">
    <location>
        <begin position="1"/>
        <end position="27"/>
    </location>
</feature>
<dbReference type="AlphaFoldDB" id="A0AAN7GSL4"/>
<protein>
    <submittedName>
        <fullName evidence="2">Uncharacterized protein</fullName>
    </submittedName>
</protein>
<dbReference type="Proteomes" id="UP001301958">
    <property type="component" value="Unassembled WGS sequence"/>
</dbReference>
<keyword evidence="3" id="KW-1185">Reference proteome</keyword>